<evidence type="ECO:0000313" key="2">
    <source>
        <dbReference type="EMBL" id="JAE16873.1"/>
    </source>
</evidence>
<dbReference type="AlphaFoldDB" id="A0A0A9G834"/>
<evidence type="ECO:0000256" key="1">
    <source>
        <dbReference type="SAM" id="MobiDB-lite"/>
    </source>
</evidence>
<reference evidence="2" key="1">
    <citation type="submission" date="2014-09" db="EMBL/GenBank/DDBJ databases">
        <authorList>
            <person name="Magalhaes I.L.F."/>
            <person name="Oliveira U."/>
            <person name="Santos F.R."/>
            <person name="Vidigal T.H.D.A."/>
            <person name="Brescovit A.D."/>
            <person name="Santos A.J."/>
        </authorList>
    </citation>
    <scope>NUCLEOTIDE SEQUENCE</scope>
    <source>
        <tissue evidence="2">Shoot tissue taken approximately 20 cm above the soil surface</tissue>
    </source>
</reference>
<dbReference type="EMBL" id="GBRH01181023">
    <property type="protein sequence ID" value="JAE16873.1"/>
    <property type="molecule type" value="Transcribed_RNA"/>
</dbReference>
<feature type="region of interest" description="Disordered" evidence="1">
    <location>
        <begin position="1"/>
        <end position="38"/>
    </location>
</feature>
<feature type="compositionally biased region" description="Low complexity" evidence="1">
    <location>
        <begin position="28"/>
        <end position="38"/>
    </location>
</feature>
<name>A0A0A9G834_ARUDO</name>
<accession>A0A0A9G834</accession>
<proteinExistence type="predicted"/>
<protein>
    <submittedName>
        <fullName evidence="2">Uncharacterized protein</fullName>
    </submittedName>
</protein>
<reference evidence="2" key="2">
    <citation type="journal article" date="2015" name="Data Brief">
        <title>Shoot transcriptome of the giant reed, Arundo donax.</title>
        <authorList>
            <person name="Barrero R.A."/>
            <person name="Guerrero F.D."/>
            <person name="Moolhuijzen P."/>
            <person name="Goolsby J.A."/>
            <person name="Tidwell J."/>
            <person name="Bellgard S.E."/>
            <person name="Bellgard M.I."/>
        </authorList>
    </citation>
    <scope>NUCLEOTIDE SEQUENCE</scope>
    <source>
        <tissue evidence="2">Shoot tissue taken approximately 20 cm above the soil surface</tissue>
    </source>
</reference>
<sequence length="98" mass="10703">MLESSLRTHGGELGFNGSDERTLESSFSQLKSRSLPPSLSCPPAATKFEVPSAQIELPAVELKLLAAAEQAPQAQRLASFRDLRARRNLQNCRLLLLA</sequence>
<organism evidence="2">
    <name type="scientific">Arundo donax</name>
    <name type="common">Giant reed</name>
    <name type="synonym">Donax arundinaceus</name>
    <dbReference type="NCBI Taxonomy" id="35708"/>
    <lineage>
        <taxon>Eukaryota</taxon>
        <taxon>Viridiplantae</taxon>
        <taxon>Streptophyta</taxon>
        <taxon>Embryophyta</taxon>
        <taxon>Tracheophyta</taxon>
        <taxon>Spermatophyta</taxon>
        <taxon>Magnoliopsida</taxon>
        <taxon>Liliopsida</taxon>
        <taxon>Poales</taxon>
        <taxon>Poaceae</taxon>
        <taxon>PACMAD clade</taxon>
        <taxon>Arundinoideae</taxon>
        <taxon>Arundineae</taxon>
        <taxon>Arundo</taxon>
    </lineage>
</organism>